<keyword evidence="7" id="KW-0829">Tyrosine-protein kinase</keyword>
<dbReference type="InterPro" id="IPR008271">
    <property type="entry name" value="Ser/Thr_kinase_AS"/>
</dbReference>
<comment type="similarity">
    <text evidence="8">Belongs to the protein kinase superfamily. STE Ser/Thr protein kinase family. MAP kinase kinase subfamily.</text>
</comment>
<evidence type="ECO:0000256" key="4">
    <source>
        <dbReference type="ARBA" id="ARBA00022741"/>
    </source>
</evidence>
<dbReference type="PROSITE" id="PS50011">
    <property type="entry name" value="PROTEIN_KINASE_DOM"/>
    <property type="match status" value="1"/>
</dbReference>
<gene>
    <name evidence="15" type="ORF">CVLEPA_LOCUS3410</name>
</gene>
<feature type="compositionally biased region" description="Polar residues" evidence="13">
    <location>
        <begin position="1"/>
        <end position="12"/>
    </location>
</feature>
<evidence type="ECO:0000259" key="14">
    <source>
        <dbReference type="PROSITE" id="PS50011"/>
    </source>
</evidence>
<keyword evidence="5" id="KW-0418">Kinase</keyword>
<comment type="catalytic activity">
    <reaction evidence="10">
        <text>L-seryl-[protein] + ATP = O-phospho-L-seryl-[protein] + ADP + H(+)</text>
        <dbReference type="Rhea" id="RHEA:17989"/>
        <dbReference type="Rhea" id="RHEA-COMP:9863"/>
        <dbReference type="Rhea" id="RHEA-COMP:11604"/>
        <dbReference type="ChEBI" id="CHEBI:15378"/>
        <dbReference type="ChEBI" id="CHEBI:29999"/>
        <dbReference type="ChEBI" id="CHEBI:30616"/>
        <dbReference type="ChEBI" id="CHEBI:83421"/>
        <dbReference type="ChEBI" id="CHEBI:456216"/>
        <dbReference type="EC" id="2.7.12.2"/>
    </reaction>
</comment>
<comment type="caution">
    <text evidence="15">The sequence shown here is derived from an EMBL/GenBank/DDBJ whole genome shotgun (WGS) entry which is preliminary data.</text>
</comment>
<dbReference type="InterPro" id="IPR011009">
    <property type="entry name" value="Kinase-like_dom_sf"/>
</dbReference>
<keyword evidence="1" id="KW-0723">Serine/threonine-protein kinase</keyword>
<evidence type="ECO:0000256" key="7">
    <source>
        <dbReference type="ARBA" id="ARBA00023137"/>
    </source>
</evidence>
<evidence type="ECO:0000256" key="8">
    <source>
        <dbReference type="ARBA" id="ARBA00038035"/>
    </source>
</evidence>
<dbReference type="PANTHER" id="PTHR47238:SF2">
    <property type="entry name" value="DUAL SPECIFICITY MITOGEN-ACTIVATED PROTEIN KINASE KINASE HEMIPTEROUS"/>
    <property type="match status" value="1"/>
</dbReference>
<dbReference type="InterPro" id="IPR000719">
    <property type="entry name" value="Prot_kinase_dom"/>
</dbReference>
<feature type="domain" description="Protein kinase" evidence="14">
    <location>
        <begin position="128"/>
        <end position="386"/>
    </location>
</feature>
<comment type="catalytic activity">
    <reaction evidence="11">
        <text>L-threonyl-[protein] + ATP = O-phospho-L-threonyl-[protein] + ADP + H(+)</text>
        <dbReference type="Rhea" id="RHEA:46608"/>
        <dbReference type="Rhea" id="RHEA-COMP:11060"/>
        <dbReference type="Rhea" id="RHEA-COMP:11605"/>
        <dbReference type="ChEBI" id="CHEBI:15378"/>
        <dbReference type="ChEBI" id="CHEBI:30013"/>
        <dbReference type="ChEBI" id="CHEBI:30616"/>
        <dbReference type="ChEBI" id="CHEBI:61977"/>
        <dbReference type="ChEBI" id="CHEBI:456216"/>
        <dbReference type="EC" id="2.7.12.2"/>
    </reaction>
</comment>
<name>A0ABP0F5X2_CLALP</name>
<proteinExistence type="inferred from homology"/>
<protein>
    <recommendedName>
        <fullName evidence="9">mitogen-activated protein kinase kinase</fullName>
        <ecNumber evidence="9">2.7.12.2</ecNumber>
    </recommendedName>
</protein>
<dbReference type="Gene3D" id="3.30.200.20">
    <property type="entry name" value="Phosphorylase Kinase, domain 1"/>
    <property type="match status" value="1"/>
</dbReference>
<accession>A0ABP0F5X2</accession>
<dbReference type="Gene3D" id="1.10.510.10">
    <property type="entry name" value="Transferase(Phosphotransferase) domain 1"/>
    <property type="match status" value="1"/>
</dbReference>
<evidence type="ECO:0000313" key="16">
    <source>
        <dbReference type="Proteomes" id="UP001642483"/>
    </source>
</evidence>
<keyword evidence="3" id="KW-0808">Transferase</keyword>
<dbReference type="InterPro" id="IPR052468">
    <property type="entry name" value="Dual_spec_MAPK_kinase"/>
</dbReference>
<feature type="compositionally biased region" description="Polar residues" evidence="13">
    <location>
        <begin position="456"/>
        <end position="469"/>
    </location>
</feature>
<reference evidence="15 16" key="1">
    <citation type="submission" date="2024-02" db="EMBL/GenBank/DDBJ databases">
        <authorList>
            <person name="Daric V."/>
            <person name="Darras S."/>
        </authorList>
    </citation>
    <scope>NUCLEOTIDE SEQUENCE [LARGE SCALE GENOMIC DNA]</scope>
</reference>
<keyword evidence="4" id="KW-0547">Nucleotide-binding</keyword>
<evidence type="ECO:0000256" key="10">
    <source>
        <dbReference type="ARBA" id="ARBA00049014"/>
    </source>
</evidence>
<dbReference type="Pfam" id="PF00069">
    <property type="entry name" value="Pkinase"/>
    <property type="match status" value="1"/>
</dbReference>
<dbReference type="PROSITE" id="PS00108">
    <property type="entry name" value="PROTEIN_KINASE_ST"/>
    <property type="match status" value="1"/>
</dbReference>
<feature type="compositionally biased region" description="Polar residues" evidence="13">
    <location>
        <begin position="25"/>
        <end position="54"/>
    </location>
</feature>
<evidence type="ECO:0000256" key="12">
    <source>
        <dbReference type="ARBA" id="ARBA00051693"/>
    </source>
</evidence>
<feature type="region of interest" description="Disordered" evidence="13">
    <location>
        <begin position="450"/>
        <end position="469"/>
    </location>
</feature>
<comment type="catalytic activity">
    <reaction evidence="12">
        <text>L-tyrosyl-[protein] + ATP = O-phospho-L-tyrosyl-[protein] + ADP + H(+)</text>
        <dbReference type="Rhea" id="RHEA:10596"/>
        <dbReference type="Rhea" id="RHEA-COMP:10136"/>
        <dbReference type="Rhea" id="RHEA-COMP:20101"/>
        <dbReference type="ChEBI" id="CHEBI:15378"/>
        <dbReference type="ChEBI" id="CHEBI:30616"/>
        <dbReference type="ChEBI" id="CHEBI:46858"/>
        <dbReference type="ChEBI" id="CHEBI:61978"/>
        <dbReference type="ChEBI" id="CHEBI:456216"/>
        <dbReference type="EC" id="2.7.12.2"/>
    </reaction>
</comment>
<evidence type="ECO:0000256" key="9">
    <source>
        <dbReference type="ARBA" id="ARBA00038999"/>
    </source>
</evidence>
<feature type="region of interest" description="Disordered" evidence="13">
    <location>
        <begin position="1"/>
        <end position="54"/>
    </location>
</feature>
<dbReference type="CDD" id="cd06618">
    <property type="entry name" value="PKc_MKK7"/>
    <property type="match status" value="1"/>
</dbReference>
<evidence type="ECO:0000256" key="1">
    <source>
        <dbReference type="ARBA" id="ARBA00022527"/>
    </source>
</evidence>
<organism evidence="15 16">
    <name type="scientific">Clavelina lepadiformis</name>
    <name type="common">Light-bulb sea squirt</name>
    <name type="synonym">Ascidia lepadiformis</name>
    <dbReference type="NCBI Taxonomy" id="159417"/>
    <lineage>
        <taxon>Eukaryota</taxon>
        <taxon>Metazoa</taxon>
        <taxon>Chordata</taxon>
        <taxon>Tunicata</taxon>
        <taxon>Ascidiacea</taxon>
        <taxon>Aplousobranchia</taxon>
        <taxon>Clavelinidae</taxon>
        <taxon>Clavelina</taxon>
    </lineage>
</organism>
<evidence type="ECO:0000256" key="11">
    <source>
        <dbReference type="ARBA" id="ARBA00049299"/>
    </source>
</evidence>
<keyword evidence="6" id="KW-0067">ATP-binding</keyword>
<feature type="compositionally biased region" description="Basic and acidic residues" evidence="13">
    <location>
        <begin position="15"/>
        <end position="24"/>
    </location>
</feature>
<evidence type="ECO:0000256" key="6">
    <source>
        <dbReference type="ARBA" id="ARBA00022840"/>
    </source>
</evidence>
<dbReference type="SMART" id="SM00220">
    <property type="entry name" value="S_TKc"/>
    <property type="match status" value="1"/>
</dbReference>
<sequence>MSGNVASGTVSLSDLEERMKKLESNFKQQTSKPKSLGLPQQNQNTVSSTRPQMSLNFNSSNPTSAMKPISLMSGPKKKQISFALPPTFSPPVKSQESEKVNARLQEVIRQNGKLRINGAVHKADVKEFENLGQIGSGTCGQVYKMKYRPTGHIMAVKQMHRSGNREENKRILMDLDIVQKSHDCPHIVTCYGTFVTESSVWICMELMETCFDKLKKKIGSLPENIIGKLTVSVVKALDYLKEKHGVIHRDVKPSNILVSKQGDIKLCDFGISGRLVDSQAKTRAAGCAAYMAPERISPDPSHPNYDIRADVWSLGISLVELATGVFPYSDCKTDFEMLTKILEEDPPSLPLDQPFSIDFQRFVAYCCTKDYQQRPKYKELLVHEFVKRYERTNVAIPQWLNSVVGMAKTASLQRVKSSQSGESANDPFAFAGEITKAQFMKHSRARSWGGAMDISKPQNSSTSTFSIFR</sequence>
<dbReference type="EMBL" id="CAWYQH010000002">
    <property type="protein sequence ID" value="CAK8673642.1"/>
    <property type="molecule type" value="Genomic_DNA"/>
</dbReference>
<dbReference type="Proteomes" id="UP001642483">
    <property type="component" value="Unassembled WGS sequence"/>
</dbReference>
<keyword evidence="16" id="KW-1185">Reference proteome</keyword>
<keyword evidence="2" id="KW-0597">Phosphoprotein</keyword>
<evidence type="ECO:0000256" key="3">
    <source>
        <dbReference type="ARBA" id="ARBA00022679"/>
    </source>
</evidence>
<evidence type="ECO:0000256" key="5">
    <source>
        <dbReference type="ARBA" id="ARBA00022777"/>
    </source>
</evidence>
<dbReference type="EC" id="2.7.12.2" evidence="9"/>
<dbReference type="PANTHER" id="PTHR47238">
    <property type="entry name" value="MITOGEN-ACTIVATED PROTEIN KINASE KINASE 5"/>
    <property type="match status" value="1"/>
</dbReference>
<evidence type="ECO:0000256" key="2">
    <source>
        <dbReference type="ARBA" id="ARBA00022553"/>
    </source>
</evidence>
<evidence type="ECO:0000256" key="13">
    <source>
        <dbReference type="SAM" id="MobiDB-lite"/>
    </source>
</evidence>
<evidence type="ECO:0000313" key="15">
    <source>
        <dbReference type="EMBL" id="CAK8673642.1"/>
    </source>
</evidence>
<dbReference type="SUPFAM" id="SSF56112">
    <property type="entry name" value="Protein kinase-like (PK-like)"/>
    <property type="match status" value="1"/>
</dbReference>